<dbReference type="RefSeq" id="WP_037276136.1">
    <property type="nucleotide sequence ID" value="NZ_KN293991.1"/>
</dbReference>
<evidence type="ECO:0000313" key="9">
    <source>
        <dbReference type="EMBL" id="KGM89568.1"/>
    </source>
</evidence>
<accession>A0A0A0HTZ5</accession>
<evidence type="ECO:0000256" key="7">
    <source>
        <dbReference type="PROSITE-ProRule" id="PRU01373"/>
    </source>
</evidence>
<dbReference type="AlphaFoldDB" id="A0A0A0HTZ5"/>
<evidence type="ECO:0000259" key="8">
    <source>
        <dbReference type="PROSITE" id="PS52029"/>
    </source>
</evidence>
<dbReference type="PATRIC" id="fig|1288298.3.peg.159"/>
<sequence length="167" mass="18762">MISNRRFVMLAGLSALVACSRQDSKFRTYRGPEVTRIIVNKGEREMFLLHHDRPLKRYRVDLGFAPQGHKQFEGDGRTPEGEYHIDRRNPNSAFHLSLGISYPNEADIAYAKAHGKSPGGDIFIHGEPNALAMFSPDWTAGCISVKNREMEDVYAMVRDGTPITLNA</sequence>
<comment type="similarity">
    <text evidence="2">Belongs to the YkuD family.</text>
</comment>
<dbReference type="Proteomes" id="UP000030021">
    <property type="component" value="Unassembled WGS sequence"/>
</dbReference>
<dbReference type="OrthoDB" id="9809748at2"/>
<dbReference type="InterPro" id="IPR005490">
    <property type="entry name" value="LD_TPept_cat_dom"/>
</dbReference>
<comment type="pathway">
    <text evidence="1 7">Cell wall biogenesis; peptidoglycan biosynthesis.</text>
</comment>
<evidence type="ECO:0000256" key="4">
    <source>
        <dbReference type="ARBA" id="ARBA00022960"/>
    </source>
</evidence>
<dbReference type="Gene3D" id="2.40.440.10">
    <property type="entry name" value="L,D-transpeptidase catalytic domain-like"/>
    <property type="match status" value="1"/>
</dbReference>
<dbReference type="PANTHER" id="PTHR36699">
    <property type="entry name" value="LD-TRANSPEPTIDASE"/>
    <property type="match status" value="1"/>
</dbReference>
<keyword evidence="4 7" id="KW-0133">Cell shape</keyword>
<dbReference type="GO" id="GO:0004180">
    <property type="term" value="F:carboxypeptidase activity"/>
    <property type="evidence" value="ECO:0007669"/>
    <property type="project" value="UniProtKB-ARBA"/>
</dbReference>
<dbReference type="PROSITE" id="PS51257">
    <property type="entry name" value="PROKAR_LIPOPROTEIN"/>
    <property type="match status" value="1"/>
</dbReference>
<feature type="active site" description="Proton donor/acceptor" evidence="7">
    <location>
        <position position="125"/>
    </location>
</feature>
<evidence type="ECO:0000256" key="3">
    <source>
        <dbReference type="ARBA" id="ARBA00022679"/>
    </source>
</evidence>
<dbReference type="Pfam" id="PF03734">
    <property type="entry name" value="YkuD"/>
    <property type="match status" value="1"/>
</dbReference>
<evidence type="ECO:0000256" key="1">
    <source>
        <dbReference type="ARBA" id="ARBA00004752"/>
    </source>
</evidence>
<evidence type="ECO:0000256" key="5">
    <source>
        <dbReference type="ARBA" id="ARBA00022984"/>
    </source>
</evidence>
<organism evidence="9 10">
    <name type="scientific">Roseovarius mucosus DSM 17069</name>
    <dbReference type="NCBI Taxonomy" id="1288298"/>
    <lineage>
        <taxon>Bacteria</taxon>
        <taxon>Pseudomonadati</taxon>
        <taxon>Pseudomonadota</taxon>
        <taxon>Alphaproteobacteria</taxon>
        <taxon>Rhodobacterales</taxon>
        <taxon>Roseobacteraceae</taxon>
        <taxon>Roseovarius</taxon>
    </lineage>
</organism>
<protein>
    <recommendedName>
        <fullName evidence="8">L,D-TPase catalytic domain-containing protein</fullName>
    </recommendedName>
</protein>
<keyword evidence="5 7" id="KW-0573">Peptidoglycan synthesis</keyword>
<feature type="active site" description="Nucleophile" evidence="7">
    <location>
        <position position="142"/>
    </location>
</feature>
<dbReference type="InterPro" id="IPR038063">
    <property type="entry name" value="Transpep_catalytic_dom"/>
</dbReference>
<dbReference type="GO" id="GO:0071555">
    <property type="term" value="P:cell wall organization"/>
    <property type="evidence" value="ECO:0007669"/>
    <property type="project" value="UniProtKB-UniRule"/>
</dbReference>
<dbReference type="PROSITE" id="PS52029">
    <property type="entry name" value="LD_TPASE"/>
    <property type="match status" value="1"/>
</dbReference>
<dbReference type="STRING" id="215743.ROSMUCSMR3_02091"/>
<dbReference type="UniPathway" id="UPA00219"/>
<dbReference type="GO" id="GO:0008360">
    <property type="term" value="P:regulation of cell shape"/>
    <property type="evidence" value="ECO:0007669"/>
    <property type="project" value="UniProtKB-UniRule"/>
</dbReference>
<dbReference type="eggNOG" id="COG3034">
    <property type="taxonomic scope" value="Bacteria"/>
</dbReference>
<keyword evidence="6 7" id="KW-0961">Cell wall biogenesis/degradation</keyword>
<dbReference type="SUPFAM" id="SSF141523">
    <property type="entry name" value="L,D-transpeptidase catalytic domain-like"/>
    <property type="match status" value="1"/>
</dbReference>
<name>A0A0A0HTZ5_9RHOB</name>
<dbReference type="CDD" id="cd16913">
    <property type="entry name" value="YkuD_like"/>
    <property type="match status" value="1"/>
</dbReference>
<evidence type="ECO:0000256" key="2">
    <source>
        <dbReference type="ARBA" id="ARBA00005992"/>
    </source>
</evidence>
<gene>
    <name evidence="9" type="ORF">rosmuc_00161</name>
</gene>
<reference evidence="9 10" key="1">
    <citation type="submission" date="2013-01" db="EMBL/GenBank/DDBJ databases">
        <authorList>
            <person name="Fiebig A."/>
            <person name="Goeker M."/>
            <person name="Klenk H.-P.P."/>
        </authorList>
    </citation>
    <scope>NUCLEOTIDE SEQUENCE [LARGE SCALE GENOMIC DNA]</scope>
    <source>
        <strain evidence="9 10">DSM 17069</strain>
    </source>
</reference>
<evidence type="ECO:0000256" key="6">
    <source>
        <dbReference type="ARBA" id="ARBA00023316"/>
    </source>
</evidence>
<dbReference type="EMBL" id="AONH01000001">
    <property type="protein sequence ID" value="KGM89568.1"/>
    <property type="molecule type" value="Genomic_DNA"/>
</dbReference>
<dbReference type="GO" id="GO:0009252">
    <property type="term" value="P:peptidoglycan biosynthetic process"/>
    <property type="evidence" value="ECO:0007669"/>
    <property type="project" value="UniProtKB-UniPathway"/>
</dbReference>
<dbReference type="HOGENOM" id="CLU_102842_0_1_5"/>
<comment type="caution">
    <text evidence="9">The sequence shown here is derived from an EMBL/GenBank/DDBJ whole genome shotgun (WGS) entry which is preliminary data.</text>
</comment>
<keyword evidence="3" id="KW-0808">Transferase</keyword>
<dbReference type="PANTHER" id="PTHR36699:SF1">
    <property type="entry name" value="L,D-TRANSPEPTIDASE YAFK-RELATED"/>
    <property type="match status" value="1"/>
</dbReference>
<evidence type="ECO:0000313" key="10">
    <source>
        <dbReference type="Proteomes" id="UP000030021"/>
    </source>
</evidence>
<proteinExistence type="inferred from homology"/>
<feature type="domain" description="L,D-TPase catalytic" evidence="8">
    <location>
        <begin position="35"/>
        <end position="166"/>
    </location>
</feature>
<dbReference type="GO" id="GO:0016740">
    <property type="term" value="F:transferase activity"/>
    <property type="evidence" value="ECO:0007669"/>
    <property type="project" value="UniProtKB-KW"/>
</dbReference>